<gene>
    <name evidence="1" type="ORF">V8G54_032106</name>
</gene>
<protein>
    <submittedName>
        <fullName evidence="1">Uncharacterized protein</fullName>
    </submittedName>
</protein>
<proteinExistence type="predicted"/>
<name>A0AAQ3RF18_VIGMU</name>
<organism evidence="1 2">
    <name type="scientific">Vigna mungo</name>
    <name type="common">Black gram</name>
    <name type="synonym">Phaseolus mungo</name>
    <dbReference type="NCBI Taxonomy" id="3915"/>
    <lineage>
        <taxon>Eukaryota</taxon>
        <taxon>Viridiplantae</taxon>
        <taxon>Streptophyta</taxon>
        <taxon>Embryophyta</taxon>
        <taxon>Tracheophyta</taxon>
        <taxon>Spermatophyta</taxon>
        <taxon>Magnoliopsida</taxon>
        <taxon>eudicotyledons</taxon>
        <taxon>Gunneridae</taxon>
        <taxon>Pentapetalae</taxon>
        <taxon>rosids</taxon>
        <taxon>fabids</taxon>
        <taxon>Fabales</taxon>
        <taxon>Fabaceae</taxon>
        <taxon>Papilionoideae</taxon>
        <taxon>50 kb inversion clade</taxon>
        <taxon>NPAAA clade</taxon>
        <taxon>indigoferoid/millettioid clade</taxon>
        <taxon>Phaseoleae</taxon>
        <taxon>Vigna</taxon>
    </lineage>
</organism>
<dbReference type="EMBL" id="CP144691">
    <property type="protein sequence ID" value="WVY93018.1"/>
    <property type="molecule type" value="Genomic_DNA"/>
</dbReference>
<reference evidence="1 2" key="1">
    <citation type="journal article" date="2023" name="Life. Sci Alliance">
        <title>Evolutionary insights into 3D genome organization and epigenetic landscape of Vigna mungo.</title>
        <authorList>
            <person name="Junaid A."/>
            <person name="Singh B."/>
            <person name="Bhatia S."/>
        </authorList>
    </citation>
    <scope>NUCLEOTIDE SEQUENCE [LARGE SCALE GENOMIC DNA]</scope>
    <source>
        <strain evidence="1">Urdbean</strain>
    </source>
</reference>
<sequence length="101" mass="11823">MPDRNSVPRNESNDKSFYTRVALENYGMINNFYSFRLLNVSFVVLSQAVGHYLHTVVKLVERAGFKPKLGPALSMKQNRERKWESTKADFQYNDECTHLYD</sequence>
<dbReference type="AlphaFoldDB" id="A0AAQ3RF18"/>
<dbReference type="Proteomes" id="UP001374535">
    <property type="component" value="Chromosome 10"/>
</dbReference>
<evidence type="ECO:0000313" key="2">
    <source>
        <dbReference type="Proteomes" id="UP001374535"/>
    </source>
</evidence>
<evidence type="ECO:0000313" key="1">
    <source>
        <dbReference type="EMBL" id="WVY93018.1"/>
    </source>
</evidence>
<accession>A0AAQ3RF18</accession>
<keyword evidence="2" id="KW-1185">Reference proteome</keyword>